<dbReference type="InterPro" id="IPR007421">
    <property type="entry name" value="Schlafen_AlbA_2_dom"/>
</dbReference>
<dbReference type="RefSeq" id="WP_217638979.1">
    <property type="nucleotide sequence ID" value="NZ_FOBS01000021.1"/>
</dbReference>
<dbReference type="PANTHER" id="PTHR30595:SF6">
    <property type="entry name" value="SCHLAFEN ALBA-2 DOMAIN-CONTAINING PROTEIN"/>
    <property type="match status" value="1"/>
</dbReference>
<reference evidence="2 3" key="1">
    <citation type="submission" date="2016-10" db="EMBL/GenBank/DDBJ databases">
        <authorList>
            <person name="de Groot N.N."/>
        </authorList>
    </citation>
    <scope>NUCLEOTIDE SEQUENCE [LARGE SCALE GENOMIC DNA]</scope>
    <source>
        <strain evidence="2 3">DSM 8423</strain>
    </source>
</reference>
<dbReference type="Gene3D" id="3.30.950.30">
    <property type="entry name" value="Schlafen, AAA domain"/>
    <property type="match status" value="1"/>
</dbReference>
<dbReference type="AlphaFoldDB" id="A0A1H7ZA09"/>
<dbReference type="Proteomes" id="UP000198744">
    <property type="component" value="Unassembled WGS sequence"/>
</dbReference>
<accession>A0A1H7ZA09</accession>
<feature type="domain" description="Schlafen AlbA-2" evidence="1">
    <location>
        <begin position="19"/>
        <end position="104"/>
    </location>
</feature>
<gene>
    <name evidence="2" type="ORF">SAMN04489760_1211</name>
</gene>
<dbReference type="EMBL" id="FOBS01000021">
    <property type="protein sequence ID" value="SEM54347.1"/>
    <property type="molecule type" value="Genomic_DNA"/>
</dbReference>
<keyword evidence="2" id="KW-0238">DNA-binding</keyword>
<dbReference type="STRING" id="43775.SAMN04489760_1211"/>
<sequence length="108" mass="11741">MVKDEMKREDLLARIALGEDSSRQFKITVKNIDSLASEMAAFANSEGGTILIGVSDDGSTPGLSREDIVRINQLISNAASQHVRSPLTVQTENIQLPNGRLIIVLTHL</sequence>
<evidence type="ECO:0000259" key="1">
    <source>
        <dbReference type="Pfam" id="PF04326"/>
    </source>
</evidence>
<dbReference type="InterPro" id="IPR038461">
    <property type="entry name" value="Schlafen_AlbA_2_dom_sf"/>
</dbReference>
<protein>
    <submittedName>
        <fullName evidence="2">Putative DNA-binding domain-containing protein</fullName>
    </submittedName>
</protein>
<name>A0A1H7ZA09_9BACT</name>
<evidence type="ECO:0000313" key="2">
    <source>
        <dbReference type="EMBL" id="SEM54347.1"/>
    </source>
</evidence>
<organism evidence="2 3">
    <name type="scientific">Syntrophus gentianae</name>
    <dbReference type="NCBI Taxonomy" id="43775"/>
    <lineage>
        <taxon>Bacteria</taxon>
        <taxon>Pseudomonadati</taxon>
        <taxon>Thermodesulfobacteriota</taxon>
        <taxon>Syntrophia</taxon>
        <taxon>Syntrophales</taxon>
        <taxon>Syntrophaceae</taxon>
        <taxon>Syntrophus</taxon>
    </lineage>
</organism>
<evidence type="ECO:0000313" key="3">
    <source>
        <dbReference type="Proteomes" id="UP000198744"/>
    </source>
</evidence>
<proteinExistence type="predicted"/>
<dbReference type="Pfam" id="PF04326">
    <property type="entry name" value="SLFN_AlbA_2"/>
    <property type="match status" value="1"/>
</dbReference>
<dbReference type="GO" id="GO:0003677">
    <property type="term" value="F:DNA binding"/>
    <property type="evidence" value="ECO:0007669"/>
    <property type="project" value="UniProtKB-KW"/>
</dbReference>
<keyword evidence="3" id="KW-1185">Reference proteome</keyword>
<dbReference type="PANTHER" id="PTHR30595">
    <property type="entry name" value="GLPR-RELATED TRANSCRIPTIONAL REPRESSOR"/>
    <property type="match status" value="1"/>
</dbReference>